<dbReference type="GO" id="GO:0051539">
    <property type="term" value="F:4 iron, 4 sulfur cluster binding"/>
    <property type="evidence" value="ECO:0007669"/>
    <property type="project" value="UniProtKB-KW"/>
</dbReference>
<protein>
    <recommendedName>
        <fullName evidence="3">tRNA (N(6)-L-threonylcarbamoyladenosine(37)-C(2))-methylthiotransferase</fullName>
        <ecNumber evidence="3">2.8.4.5</ecNumber>
    </recommendedName>
    <alternativeName>
        <fullName evidence="10">tRNA-t(6)A37 methylthiotransferase</fullName>
    </alternativeName>
</protein>
<evidence type="ECO:0000256" key="10">
    <source>
        <dbReference type="ARBA" id="ARBA00031213"/>
    </source>
</evidence>
<dbReference type="GO" id="GO:0035598">
    <property type="term" value="F:tRNA (N(6)-L-threonylcarbamoyladenosine(37)-C(2))-methylthiotransferase activity"/>
    <property type="evidence" value="ECO:0007669"/>
    <property type="project" value="UniProtKB-EC"/>
</dbReference>
<sequence>MKKSFNVYSFGCRVNEAEKVQIETQFLSNKYKIDNKKPSIAIINTCAVTAKAEREARQLIYKLKKEGIQKIIITGCSATYWKKTSIYQNLPVDIVVDNINKELLVDIIMKRFFPEDDSFQHRSLDQMQHKDKYLSSGRLMLKIQDGCHRFCSYCIVPYLRGKPHSEKINNIELRIKHYQHTYCLKELILTAINTEAFGKDTGESLTDLVDAVIQKTDISRISFGSIHPWSITLEFIKWYGNLKQKERFVHFFHIPLQSGSDNTLSLMKRGYTTEEFLWKINEIHKINPFAFIATDVIVGFLDETDSDFQKTYSLLEKSLISKFHVFRFSKRNKTAAFYMSKRLKEPTYEEKRERSKALIELSNHKYLEFQQKNVGRRRLALFVGEGMKGYQKALLDNQLPVFVRSNSNLNGQIYPVKVVNILKNYLFAELAI</sequence>
<evidence type="ECO:0000256" key="5">
    <source>
        <dbReference type="ARBA" id="ARBA00022679"/>
    </source>
</evidence>
<keyword evidence="6" id="KW-0949">S-adenosyl-L-methionine</keyword>
<feature type="domain" description="Radical SAM core" evidence="14">
    <location>
        <begin position="133"/>
        <end position="368"/>
    </location>
</feature>
<evidence type="ECO:0000256" key="3">
    <source>
        <dbReference type="ARBA" id="ARBA00013273"/>
    </source>
</evidence>
<dbReference type="Gene3D" id="3.40.50.12160">
    <property type="entry name" value="Methylthiotransferase, N-terminal domain"/>
    <property type="match status" value="1"/>
</dbReference>
<evidence type="ECO:0000256" key="2">
    <source>
        <dbReference type="ARBA" id="ARBA00002399"/>
    </source>
</evidence>
<comment type="function">
    <text evidence="2">Catalyzes the methylthiolation of N6-threonylcarbamoyladenosine (t(6)A), leading to the formation of 2-methylthio-N6-threonylcarbamoyladenosine (ms(2)t(6)A) at position 37 in tRNAs that read codons beginning with adenine.</text>
</comment>
<dbReference type="PROSITE" id="PS50926">
    <property type="entry name" value="TRAM"/>
    <property type="match status" value="1"/>
</dbReference>
<evidence type="ECO:0000313" key="15">
    <source>
        <dbReference type="EMBL" id="PIY72412.1"/>
    </source>
</evidence>
<accession>A0A2M7QJD3</accession>
<dbReference type="GO" id="GO:0046872">
    <property type="term" value="F:metal ion binding"/>
    <property type="evidence" value="ECO:0007669"/>
    <property type="project" value="UniProtKB-KW"/>
</dbReference>
<evidence type="ECO:0000256" key="1">
    <source>
        <dbReference type="ARBA" id="ARBA00001966"/>
    </source>
</evidence>
<dbReference type="Pfam" id="PF04055">
    <property type="entry name" value="Radical_SAM"/>
    <property type="match status" value="1"/>
</dbReference>
<comment type="cofactor">
    <cofactor evidence="1">
        <name>[4Fe-4S] cluster</name>
        <dbReference type="ChEBI" id="CHEBI:49883"/>
    </cofactor>
</comment>
<keyword evidence="8" id="KW-0408">Iron</keyword>
<dbReference type="PROSITE" id="PS51449">
    <property type="entry name" value="MTTASE_N"/>
    <property type="match status" value="1"/>
</dbReference>
<feature type="domain" description="TRAM" evidence="12">
    <location>
        <begin position="371"/>
        <end position="432"/>
    </location>
</feature>
<keyword evidence="9" id="KW-0411">Iron-sulfur</keyword>
<dbReference type="InterPro" id="IPR005839">
    <property type="entry name" value="Methylthiotransferase"/>
</dbReference>
<reference evidence="16" key="1">
    <citation type="submission" date="2017-09" db="EMBL/GenBank/DDBJ databases">
        <title>Depth-based differentiation of microbial function through sediment-hosted aquifers and enrichment of novel symbionts in the deep terrestrial subsurface.</title>
        <authorList>
            <person name="Probst A.J."/>
            <person name="Ladd B."/>
            <person name="Jarett J.K."/>
            <person name="Geller-Mcgrath D.E."/>
            <person name="Sieber C.M.K."/>
            <person name="Emerson J.B."/>
            <person name="Anantharaman K."/>
            <person name="Thomas B.C."/>
            <person name="Malmstrom R."/>
            <person name="Stieglmeier M."/>
            <person name="Klingl A."/>
            <person name="Woyke T."/>
            <person name="Ryan C.M."/>
            <person name="Banfield J.F."/>
        </authorList>
    </citation>
    <scope>NUCLEOTIDE SEQUENCE [LARGE SCALE GENOMIC DNA]</scope>
</reference>
<comment type="catalytic activity">
    <reaction evidence="11">
        <text>N(6)-L-threonylcarbamoyladenosine(37) in tRNA + (sulfur carrier)-SH + AH2 + 2 S-adenosyl-L-methionine = 2-methylsulfanyl-N(6)-L-threonylcarbamoyladenosine(37) in tRNA + (sulfur carrier)-H + 5'-deoxyadenosine + L-methionine + A + S-adenosyl-L-homocysteine + 2 H(+)</text>
        <dbReference type="Rhea" id="RHEA:37075"/>
        <dbReference type="Rhea" id="RHEA-COMP:10163"/>
        <dbReference type="Rhea" id="RHEA-COMP:11092"/>
        <dbReference type="Rhea" id="RHEA-COMP:14737"/>
        <dbReference type="Rhea" id="RHEA-COMP:14739"/>
        <dbReference type="ChEBI" id="CHEBI:13193"/>
        <dbReference type="ChEBI" id="CHEBI:15378"/>
        <dbReference type="ChEBI" id="CHEBI:17319"/>
        <dbReference type="ChEBI" id="CHEBI:17499"/>
        <dbReference type="ChEBI" id="CHEBI:29917"/>
        <dbReference type="ChEBI" id="CHEBI:57844"/>
        <dbReference type="ChEBI" id="CHEBI:57856"/>
        <dbReference type="ChEBI" id="CHEBI:59789"/>
        <dbReference type="ChEBI" id="CHEBI:64428"/>
        <dbReference type="ChEBI" id="CHEBI:74418"/>
        <dbReference type="ChEBI" id="CHEBI:74420"/>
        <dbReference type="EC" id="2.8.4.5"/>
    </reaction>
</comment>
<evidence type="ECO:0000256" key="6">
    <source>
        <dbReference type="ARBA" id="ARBA00022691"/>
    </source>
</evidence>
<keyword evidence="7" id="KW-0479">Metal-binding</keyword>
<dbReference type="Proteomes" id="UP000229401">
    <property type="component" value="Unassembled WGS sequence"/>
</dbReference>
<keyword evidence="5" id="KW-0808">Transferase</keyword>
<dbReference type="InterPro" id="IPR013848">
    <property type="entry name" value="Methylthiotransferase_N"/>
</dbReference>
<dbReference type="AlphaFoldDB" id="A0A2M7QJD3"/>
<dbReference type="CDD" id="cd01335">
    <property type="entry name" value="Radical_SAM"/>
    <property type="match status" value="1"/>
</dbReference>
<dbReference type="SMART" id="SM00729">
    <property type="entry name" value="Elp3"/>
    <property type="match status" value="1"/>
</dbReference>
<dbReference type="InterPro" id="IPR023404">
    <property type="entry name" value="rSAM_horseshoe"/>
</dbReference>
<name>A0A2M7QJD3_9BACT</name>
<dbReference type="EMBL" id="PFLI01000042">
    <property type="protein sequence ID" value="PIY72412.1"/>
    <property type="molecule type" value="Genomic_DNA"/>
</dbReference>
<gene>
    <name evidence="15" type="ORF">COY87_01115</name>
</gene>
<dbReference type="EC" id="2.8.4.5" evidence="3"/>
<dbReference type="SFLD" id="SFLDG01082">
    <property type="entry name" value="B12-binding_domain_containing"/>
    <property type="match status" value="1"/>
</dbReference>
<evidence type="ECO:0000259" key="12">
    <source>
        <dbReference type="PROSITE" id="PS50926"/>
    </source>
</evidence>
<dbReference type="PANTHER" id="PTHR11918">
    <property type="entry name" value="RADICAL SAM PROTEINS"/>
    <property type="match status" value="1"/>
</dbReference>
<dbReference type="Gene3D" id="3.80.30.20">
    <property type="entry name" value="tm_1862 like domain"/>
    <property type="match status" value="1"/>
</dbReference>
<dbReference type="SUPFAM" id="SSF102114">
    <property type="entry name" value="Radical SAM enzymes"/>
    <property type="match status" value="1"/>
</dbReference>
<feature type="domain" description="MTTase N-terminal" evidence="13">
    <location>
        <begin position="3"/>
        <end position="113"/>
    </location>
</feature>
<dbReference type="InterPro" id="IPR038135">
    <property type="entry name" value="Methylthiotransferase_N_sf"/>
</dbReference>
<dbReference type="InterPro" id="IPR006638">
    <property type="entry name" value="Elp3/MiaA/NifB-like_rSAM"/>
</dbReference>
<keyword evidence="4" id="KW-0004">4Fe-4S</keyword>
<dbReference type="PROSITE" id="PS01278">
    <property type="entry name" value="MTTASE_RADICAL"/>
    <property type="match status" value="1"/>
</dbReference>
<dbReference type="Pfam" id="PF00919">
    <property type="entry name" value="UPF0004"/>
    <property type="match status" value="1"/>
</dbReference>
<comment type="caution">
    <text evidence="15">The sequence shown here is derived from an EMBL/GenBank/DDBJ whole genome shotgun (WGS) entry which is preliminary data.</text>
</comment>
<evidence type="ECO:0000256" key="9">
    <source>
        <dbReference type="ARBA" id="ARBA00023014"/>
    </source>
</evidence>
<evidence type="ECO:0000259" key="14">
    <source>
        <dbReference type="PROSITE" id="PS51918"/>
    </source>
</evidence>
<evidence type="ECO:0000256" key="8">
    <source>
        <dbReference type="ARBA" id="ARBA00023004"/>
    </source>
</evidence>
<dbReference type="InterPro" id="IPR007197">
    <property type="entry name" value="rSAM"/>
</dbReference>
<evidence type="ECO:0000259" key="13">
    <source>
        <dbReference type="PROSITE" id="PS51449"/>
    </source>
</evidence>
<evidence type="ECO:0000313" key="16">
    <source>
        <dbReference type="Proteomes" id="UP000229401"/>
    </source>
</evidence>
<dbReference type="InterPro" id="IPR058240">
    <property type="entry name" value="rSAM_sf"/>
</dbReference>
<evidence type="ECO:0000256" key="4">
    <source>
        <dbReference type="ARBA" id="ARBA00022485"/>
    </source>
</evidence>
<dbReference type="SFLD" id="SFLDS00029">
    <property type="entry name" value="Radical_SAM"/>
    <property type="match status" value="1"/>
</dbReference>
<dbReference type="InterPro" id="IPR002792">
    <property type="entry name" value="TRAM_dom"/>
</dbReference>
<dbReference type="PANTHER" id="PTHR11918:SF45">
    <property type="entry name" value="THREONYLCARBAMOYLADENOSINE TRNA METHYLTHIOTRANSFERASE"/>
    <property type="match status" value="1"/>
</dbReference>
<dbReference type="NCBIfam" id="TIGR00089">
    <property type="entry name" value="MiaB/RimO family radical SAM methylthiotransferase"/>
    <property type="match status" value="1"/>
</dbReference>
<evidence type="ECO:0000256" key="11">
    <source>
        <dbReference type="ARBA" id="ARBA00051661"/>
    </source>
</evidence>
<dbReference type="PROSITE" id="PS51918">
    <property type="entry name" value="RADICAL_SAM"/>
    <property type="match status" value="1"/>
</dbReference>
<proteinExistence type="predicted"/>
<organism evidence="15 16">
    <name type="scientific">Candidatus Roizmanbacteria bacterium CG_4_10_14_0_8_um_filter_33_9</name>
    <dbReference type="NCBI Taxonomy" id="1974826"/>
    <lineage>
        <taxon>Bacteria</taxon>
        <taxon>Candidatus Roizmaniibacteriota</taxon>
    </lineage>
</organism>
<evidence type="ECO:0000256" key="7">
    <source>
        <dbReference type="ARBA" id="ARBA00022723"/>
    </source>
</evidence>
<dbReference type="InterPro" id="IPR020612">
    <property type="entry name" value="Methylthiotransferase_CS"/>
</dbReference>